<organism evidence="6 7">
    <name type="scientific">Arenicella chitinivorans</name>
    <dbReference type="NCBI Taxonomy" id="1329800"/>
    <lineage>
        <taxon>Bacteria</taxon>
        <taxon>Pseudomonadati</taxon>
        <taxon>Pseudomonadota</taxon>
        <taxon>Gammaproteobacteria</taxon>
        <taxon>Arenicellales</taxon>
        <taxon>Arenicellaceae</taxon>
        <taxon>Arenicella</taxon>
    </lineage>
</organism>
<evidence type="ECO:0000256" key="3">
    <source>
        <dbReference type="ARBA" id="ARBA00023315"/>
    </source>
</evidence>
<feature type="domain" description="Phospholipid/glycerol acyltransferase" evidence="5">
    <location>
        <begin position="86"/>
        <end position="193"/>
    </location>
</feature>
<keyword evidence="3 6" id="KW-0012">Acyltransferase</keyword>
<evidence type="ECO:0000313" key="7">
    <source>
        <dbReference type="Proteomes" id="UP000614811"/>
    </source>
</evidence>
<dbReference type="Proteomes" id="UP000614811">
    <property type="component" value="Unassembled WGS sequence"/>
</dbReference>
<evidence type="ECO:0000256" key="1">
    <source>
        <dbReference type="ARBA" id="ARBA00005189"/>
    </source>
</evidence>
<evidence type="ECO:0000259" key="5">
    <source>
        <dbReference type="SMART" id="SM00563"/>
    </source>
</evidence>
<dbReference type="GO" id="GO:0003841">
    <property type="term" value="F:1-acylglycerol-3-phosphate O-acyltransferase activity"/>
    <property type="evidence" value="ECO:0007669"/>
    <property type="project" value="TreeGrafter"/>
</dbReference>
<dbReference type="PANTHER" id="PTHR10434:SF66">
    <property type="entry name" value="PHOSPHOLIPID_GLYCEROL ACYLTRANSFERASE DOMAIN-CONTAINING PROTEIN"/>
    <property type="match status" value="1"/>
</dbReference>
<dbReference type="GO" id="GO:0006654">
    <property type="term" value="P:phosphatidic acid biosynthetic process"/>
    <property type="evidence" value="ECO:0007669"/>
    <property type="project" value="TreeGrafter"/>
</dbReference>
<dbReference type="InterPro" id="IPR002123">
    <property type="entry name" value="Plipid/glycerol_acylTrfase"/>
</dbReference>
<gene>
    <name evidence="6" type="ORF">GCM10008090_25610</name>
</gene>
<keyword evidence="4" id="KW-1133">Transmembrane helix</keyword>
<sequence length="258" mass="29037">MAALSFNHYWRIVAAGFSYVLFGLGALLPGLYILVLGVLPLDTKSRQRKVRRVIQKLCYVYINIMQGLGLMQYTVHGAPPKDLQGHMVISNHTMLIDALFALALVENLCCVVKASLCHNVFTRGPIRLAGYIPNNDPGLVNLAATKLDGGENLLIFPEGTRNQYDLQLDFKRGAANIAVISDAPILPILMCCSPRALGKDKKWYQLPPVKSQITIEFHPVLRVTDCIDTSEPRTRQYRKLTQWLRDYYHDAVSRVTQR</sequence>
<protein>
    <submittedName>
        <fullName evidence="6">Acyltransferase</fullName>
    </submittedName>
</protein>
<keyword evidence="4" id="KW-0812">Transmembrane</keyword>
<dbReference type="AlphaFoldDB" id="A0A918RZK1"/>
<reference evidence="6" key="2">
    <citation type="submission" date="2020-09" db="EMBL/GenBank/DDBJ databases">
        <authorList>
            <person name="Sun Q."/>
            <person name="Kim S."/>
        </authorList>
    </citation>
    <scope>NUCLEOTIDE SEQUENCE</scope>
    <source>
        <strain evidence="6">KCTC 12711</strain>
    </source>
</reference>
<comment type="pathway">
    <text evidence="1">Lipid metabolism.</text>
</comment>
<dbReference type="RefSeq" id="WP_189401883.1">
    <property type="nucleotide sequence ID" value="NZ_BMXA01000004.1"/>
</dbReference>
<dbReference type="SUPFAM" id="SSF69593">
    <property type="entry name" value="Glycerol-3-phosphate (1)-acyltransferase"/>
    <property type="match status" value="1"/>
</dbReference>
<name>A0A918RZK1_9GAMM</name>
<dbReference type="SMART" id="SM00563">
    <property type="entry name" value="PlsC"/>
    <property type="match status" value="1"/>
</dbReference>
<keyword evidence="7" id="KW-1185">Reference proteome</keyword>
<dbReference type="CDD" id="cd07989">
    <property type="entry name" value="LPLAT_AGPAT-like"/>
    <property type="match status" value="1"/>
</dbReference>
<feature type="transmembrane region" description="Helical" evidence="4">
    <location>
        <begin position="12"/>
        <end position="36"/>
    </location>
</feature>
<feature type="transmembrane region" description="Helical" evidence="4">
    <location>
        <begin position="95"/>
        <end position="116"/>
    </location>
</feature>
<evidence type="ECO:0000313" key="6">
    <source>
        <dbReference type="EMBL" id="GHA14683.1"/>
    </source>
</evidence>
<dbReference type="PANTHER" id="PTHR10434">
    <property type="entry name" value="1-ACYL-SN-GLYCEROL-3-PHOSPHATE ACYLTRANSFERASE"/>
    <property type="match status" value="1"/>
</dbReference>
<keyword evidence="2" id="KW-0808">Transferase</keyword>
<accession>A0A918RZK1</accession>
<keyword evidence="4" id="KW-0472">Membrane</keyword>
<evidence type="ECO:0000256" key="2">
    <source>
        <dbReference type="ARBA" id="ARBA00022679"/>
    </source>
</evidence>
<feature type="transmembrane region" description="Helical" evidence="4">
    <location>
        <begin position="57"/>
        <end position="75"/>
    </location>
</feature>
<dbReference type="EMBL" id="BMXA01000004">
    <property type="protein sequence ID" value="GHA14683.1"/>
    <property type="molecule type" value="Genomic_DNA"/>
</dbReference>
<comment type="caution">
    <text evidence="6">The sequence shown here is derived from an EMBL/GenBank/DDBJ whole genome shotgun (WGS) entry which is preliminary data.</text>
</comment>
<evidence type="ECO:0000256" key="4">
    <source>
        <dbReference type="SAM" id="Phobius"/>
    </source>
</evidence>
<dbReference type="Pfam" id="PF01553">
    <property type="entry name" value="Acyltransferase"/>
    <property type="match status" value="1"/>
</dbReference>
<reference evidence="6" key="1">
    <citation type="journal article" date="2014" name="Int. J. Syst. Evol. Microbiol.">
        <title>Complete genome sequence of Corynebacterium casei LMG S-19264T (=DSM 44701T), isolated from a smear-ripened cheese.</title>
        <authorList>
            <consortium name="US DOE Joint Genome Institute (JGI-PGF)"/>
            <person name="Walter F."/>
            <person name="Albersmeier A."/>
            <person name="Kalinowski J."/>
            <person name="Ruckert C."/>
        </authorList>
    </citation>
    <scope>NUCLEOTIDE SEQUENCE</scope>
    <source>
        <strain evidence="6">KCTC 12711</strain>
    </source>
</reference>
<proteinExistence type="predicted"/>